<accession>A0A2R6QIP0</accession>
<evidence type="ECO:0000256" key="9">
    <source>
        <dbReference type="ARBA" id="ARBA00023136"/>
    </source>
</evidence>
<proteinExistence type="inferred from homology"/>
<comment type="similarity">
    <text evidence="10">Belongs to the glycosyltransferase 22 family. PIGZ subfamily.</text>
</comment>
<evidence type="ECO:0000256" key="11">
    <source>
        <dbReference type="RuleBase" id="RU363075"/>
    </source>
</evidence>
<keyword evidence="7 11" id="KW-0256">Endoplasmic reticulum</keyword>
<dbReference type="OrthoDB" id="10066429at2759"/>
<protein>
    <recommendedName>
        <fullName evidence="11">Mannosyltransferase</fullName>
        <ecNumber evidence="11">2.4.1.-</ecNumber>
    </recommendedName>
</protein>
<keyword evidence="3" id="KW-0337">GPI-anchor biosynthesis</keyword>
<evidence type="ECO:0000256" key="2">
    <source>
        <dbReference type="ARBA" id="ARBA00004687"/>
    </source>
</evidence>
<sequence>MAALSVAGYGIVDTMYFREDDRLVLTPYNFLLYNLSSENLAQHGLHPRWLHLVVNLPMLTWIIFNIVLSLLFGVLHQGGVVPSLLRLHGLINGESSSNGSAIVYWRTYMPPRHLLGIPEHDVVSGRVRVTDLAGAPPDQVENTLVSLISHRKNTTLYIVTPPFAMQALQSPLSACFAVEKHLFPHLDMDHIPESLEVGWPEGLTLGIYVADSDCIEGHAFSIAH</sequence>
<dbReference type="Pfam" id="PF03901">
    <property type="entry name" value="Glyco_transf_22"/>
    <property type="match status" value="1"/>
</dbReference>
<feature type="transmembrane region" description="Helical" evidence="11">
    <location>
        <begin position="58"/>
        <end position="76"/>
    </location>
</feature>
<keyword evidence="5" id="KW-0808">Transferase</keyword>
<evidence type="ECO:0000313" key="13">
    <source>
        <dbReference type="Proteomes" id="UP000186601"/>
    </source>
</evidence>
<dbReference type="GO" id="GO:0006506">
    <property type="term" value="P:GPI anchor biosynthetic process"/>
    <property type="evidence" value="ECO:0007669"/>
    <property type="project" value="UniProtKB-KW"/>
</dbReference>
<dbReference type="GO" id="GO:0000026">
    <property type="term" value="F:alpha-1,2-mannosyltransferase activity"/>
    <property type="evidence" value="ECO:0007669"/>
    <property type="project" value="TreeGrafter"/>
</dbReference>
<comment type="subcellular location">
    <subcellularLocation>
        <location evidence="1 11">Endoplasmic reticulum membrane</location>
        <topology evidence="1 11">Multi-pass membrane protein</topology>
    </subcellularLocation>
</comment>
<evidence type="ECO:0000256" key="4">
    <source>
        <dbReference type="ARBA" id="ARBA00022676"/>
    </source>
</evidence>
<name>A0A2R6QIP0_9APHY</name>
<dbReference type="STRING" id="98765.A0A2R6QIP0"/>
<keyword evidence="13" id="KW-1185">Reference proteome</keyword>
<evidence type="ECO:0000256" key="8">
    <source>
        <dbReference type="ARBA" id="ARBA00022989"/>
    </source>
</evidence>
<dbReference type="GO" id="GO:0005789">
    <property type="term" value="C:endoplasmic reticulum membrane"/>
    <property type="evidence" value="ECO:0007669"/>
    <property type="project" value="UniProtKB-SubCell"/>
</dbReference>
<gene>
    <name evidence="12" type="ORF">PHLCEN_2v3435</name>
</gene>
<dbReference type="AlphaFoldDB" id="A0A2R6QIP0"/>
<evidence type="ECO:0000313" key="12">
    <source>
        <dbReference type="EMBL" id="PSS08868.1"/>
    </source>
</evidence>
<keyword evidence="8 11" id="KW-1133">Transmembrane helix</keyword>
<evidence type="ECO:0000256" key="7">
    <source>
        <dbReference type="ARBA" id="ARBA00022824"/>
    </source>
</evidence>
<dbReference type="InterPro" id="IPR005599">
    <property type="entry name" value="GPI_mannosylTrfase"/>
</dbReference>
<reference evidence="12 13" key="1">
    <citation type="submission" date="2018-02" db="EMBL/GenBank/DDBJ databases">
        <title>Genome sequence of the basidiomycete white-rot fungus Phlebia centrifuga.</title>
        <authorList>
            <person name="Granchi Z."/>
            <person name="Peng M."/>
            <person name="de Vries R.P."/>
            <person name="Hilden K."/>
            <person name="Makela M.R."/>
            <person name="Grigoriev I."/>
            <person name="Riley R."/>
        </authorList>
    </citation>
    <scope>NUCLEOTIDE SEQUENCE [LARGE SCALE GENOMIC DNA]</scope>
    <source>
        <strain evidence="12 13">FBCC195</strain>
    </source>
</reference>
<evidence type="ECO:0000256" key="1">
    <source>
        <dbReference type="ARBA" id="ARBA00004477"/>
    </source>
</evidence>
<comment type="pathway">
    <text evidence="2">Glycolipid biosynthesis; glycosylphosphatidylinositol-anchor biosynthesis.</text>
</comment>
<evidence type="ECO:0000256" key="3">
    <source>
        <dbReference type="ARBA" id="ARBA00022502"/>
    </source>
</evidence>
<dbReference type="PANTHER" id="PTHR22760:SF3">
    <property type="entry name" value="GPI MANNOSYLTRANSFERASE 4"/>
    <property type="match status" value="1"/>
</dbReference>
<organism evidence="12 13">
    <name type="scientific">Hermanssonia centrifuga</name>
    <dbReference type="NCBI Taxonomy" id="98765"/>
    <lineage>
        <taxon>Eukaryota</taxon>
        <taxon>Fungi</taxon>
        <taxon>Dikarya</taxon>
        <taxon>Basidiomycota</taxon>
        <taxon>Agaricomycotina</taxon>
        <taxon>Agaricomycetes</taxon>
        <taxon>Polyporales</taxon>
        <taxon>Meruliaceae</taxon>
        <taxon>Hermanssonia</taxon>
    </lineage>
</organism>
<keyword evidence="9 11" id="KW-0472">Membrane</keyword>
<evidence type="ECO:0000256" key="6">
    <source>
        <dbReference type="ARBA" id="ARBA00022692"/>
    </source>
</evidence>
<comment type="caution">
    <text evidence="12">The sequence shown here is derived from an EMBL/GenBank/DDBJ whole genome shotgun (WGS) entry which is preliminary data.</text>
</comment>
<dbReference type="EMBL" id="MLYV02000340">
    <property type="protein sequence ID" value="PSS08868.1"/>
    <property type="molecule type" value="Genomic_DNA"/>
</dbReference>
<dbReference type="Proteomes" id="UP000186601">
    <property type="component" value="Unassembled WGS sequence"/>
</dbReference>
<keyword evidence="6 11" id="KW-0812">Transmembrane</keyword>
<evidence type="ECO:0000256" key="5">
    <source>
        <dbReference type="ARBA" id="ARBA00022679"/>
    </source>
</evidence>
<dbReference type="PANTHER" id="PTHR22760">
    <property type="entry name" value="GLYCOSYLTRANSFERASE"/>
    <property type="match status" value="1"/>
</dbReference>
<dbReference type="EC" id="2.4.1.-" evidence="11"/>
<evidence type="ECO:0000256" key="10">
    <source>
        <dbReference type="ARBA" id="ARBA00038466"/>
    </source>
</evidence>
<keyword evidence="4 11" id="KW-0328">Glycosyltransferase</keyword>
<comment type="caution">
    <text evidence="11">Lacks conserved residue(s) required for the propagation of feature annotation.</text>
</comment>